<feature type="domain" description="Response regulatory" evidence="3">
    <location>
        <begin position="57"/>
        <end position="172"/>
    </location>
</feature>
<dbReference type="PROSITE" id="PS50110">
    <property type="entry name" value="RESPONSE_REGULATORY"/>
    <property type="match status" value="1"/>
</dbReference>
<name>A0A3P4B3K5_9BURK</name>
<keyword evidence="5" id="KW-1185">Reference proteome</keyword>
<dbReference type="EMBL" id="UWPJ01000023">
    <property type="protein sequence ID" value="VCU70884.1"/>
    <property type="molecule type" value="Genomic_DNA"/>
</dbReference>
<sequence length="179" mass="19384">MFRYPLNERTWLRQSAGQVVEEGRGGLPGPLAGAGARHSMRDDGQEEGIMEQSRSCRVLVVDNYVSAAEALAEACSRFHDVRFVGGGSAAMEVALSWRPQVMVLDIDMPSPNGLEVASMIREIAYLQPITLIAVTGRSAAFDQEEALAHGFDDYLTKPVDLDRLLQLIAASAPDAPLQA</sequence>
<dbReference type="SUPFAM" id="SSF52172">
    <property type="entry name" value="CheY-like"/>
    <property type="match status" value="1"/>
</dbReference>
<organism evidence="4 5">
    <name type="scientific">Pigmentiphaga humi</name>
    <dbReference type="NCBI Taxonomy" id="2478468"/>
    <lineage>
        <taxon>Bacteria</taxon>
        <taxon>Pseudomonadati</taxon>
        <taxon>Pseudomonadota</taxon>
        <taxon>Betaproteobacteria</taxon>
        <taxon>Burkholderiales</taxon>
        <taxon>Alcaligenaceae</taxon>
        <taxon>Pigmentiphaga</taxon>
    </lineage>
</organism>
<keyword evidence="1 2" id="KW-0597">Phosphoprotein</keyword>
<dbReference type="AlphaFoldDB" id="A0A3P4B3K5"/>
<evidence type="ECO:0000256" key="1">
    <source>
        <dbReference type="ARBA" id="ARBA00022553"/>
    </source>
</evidence>
<reference evidence="4 5" key="1">
    <citation type="submission" date="2018-10" db="EMBL/GenBank/DDBJ databases">
        <authorList>
            <person name="Criscuolo A."/>
        </authorList>
    </citation>
    <scope>NUCLEOTIDE SEQUENCE [LARGE SCALE GENOMIC DNA]</scope>
    <source>
        <strain evidence="4">DnA1</strain>
    </source>
</reference>
<evidence type="ECO:0000313" key="5">
    <source>
        <dbReference type="Proteomes" id="UP000277294"/>
    </source>
</evidence>
<accession>A0A3P4B3K5</accession>
<dbReference type="InterPro" id="IPR001789">
    <property type="entry name" value="Sig_transdc_resp-reg_receiver"/>
</dbReference>
<evidence type="ECO:0000256" key="2">
    <source>
        <dbReference type="PROSITE-ProRule" id="PRU00169"/>
    </source>
</evidence>
<dbReference type="InterPro" id="IPR011006">
    <property type="entry name" value="CheY-like_superfamily"/>
</dbReference>
<dbReference type="PANTHER" id="PTHR44591:SF3">
    <property type="entry name" value="RESPONSE REGULATORY DOMAIN-CONTAINING PROTEIN"/>
    <property type="match status" value="1"/>
</dbReference>
<dbReference type="InterPro" id="IPR050595">
    <property type="entry name" value="Bact_response_regulator"/>
</dbReference>
<evidence type="ECO:0000313" key="4">
    <source>
        <dbReference type="EMBL" id="VCU70884.1"/>
    </source>
</evidence>
<proteinExistence type="predicted"/>
<gene>
    <name evidence="4" type="primary">arlR</name>
    <name evidence="4" type="ORF">PIGHUM_02963</name>
</gene>
<dbReference type="Gene3D" id="3.40.50.2300">
    <property type="match status" value="1"/>
</dbReference>
<dbReference type="PANTHER" id="PTHR44591">
    <property type="entry name" value="STRESS RESPONSE REGULATOR PROTEIN 1"/>
    <property type="match status" value="1"/>
</dbReference>
<feature type="modified residue" description="4-aspartylphosphate" evidence="2">
    <location>
        <position position="105"/>
    </location>
</feature>
<dbReference type="GO" id="GO:0000160">
    <property type="term" value="P:phosphorelay signal transduction system"/>
    <property type="evidence" value="ECO:0007669"/>
    <property type="project" value="InterPro"/>
</dbReference>
<dbReference type="SMART" id="SM00448">
    <property type="entry name" value="REC"/>
    <property type="match status" value="1"/>
</dbReference>
<evidence type="ECO:0000259" key="3">
    <source>
        <dbReference type="PROSITE" id="PS50110"/>
    </source>
</evidence>
<protein>
    <submittedName>
        <fullName evidence="4">Response regulator ArlR</fullName>
    </submittedName>
</protein>
<dbReference type="Pfam" id="PF00072">
    <property type="entry name" value="Response_reg"/>
    <property type="match status" value="1"/>
</dbReference>
<dbReference type="Proteomes" id="UP000277294">
    <property type="component" value="Unassembled WGS sequence"/>
</dbReference>